<evidence type="ECO:0000313" key="2">
    <source>
        <dbReference type="EMBL" id="MEE1974922.1"/>
    </source>
</evidence>
<dbReference type="EMBL" id="JAZDDG010000001">
    <property type="protein sequence ID" value="MEE1974922.1"/>
    <property type="molecule type" value="Genomic_DNA"/>
</dbReference>
<evidence type="ECO:0000256" key="1">
    <source>
        <dbReference type="SAM" id="SignalP"/>
    </source>
</evidence>
<keyword evidence="3" id="KW-1185">Reference proteome</keyword>
<organism evidence="2 3">
    <name type="scientific">Maribacter cobaltidurans</name>
    <dbReference type="NCBI Taxonomy" id="1178778"/>
    <lineage>
        <taxon>Bacteria</taxon>
        <taxon>Pseudomonadati</taxon>
        <taxon>Bacteroidota</taxon>
        <taxon>Flavobacteriia</taxon>
        <taxon>Flavobacteriales</taxon>
        <taxon>Flavobacteriaceae</taxon>
        <taxon>Maribacter</taxon>
    </lineage>
</organism>
<evidence type="ECO:0008006" key="4">
    <source>
        <dbReference type="Google" id="ProtNLM"/>
    </source>
</evidence>
<dbReference type="Proteomes" id="UP001356308">
    <property type="component" value="Unassembled WGS sequence"/>
</dbReference>
<sequence length="157" mass="18031">MKISKSLIYLFVTVLTFSLSSCSNDSDDDSMEEATELIIGEWLFASQNDYRCGTDEVVTDRPASDNEYDQTLVFNSDMTYLRYRDGELVDFEDQMGTWENIGDGFYRLNYTVEGEPDSYSLEVEFIGNNTMNFGIDDPCVEISTKGNIYTYSVYNRQ</sequence>
<keyword evidence="1" id="KW-0732">Signal</keyword>
<gene>
    <name evidence="2" type="ORF">V1I91_02500</name>
</gene>
<reference evidence="2 3" key="1">
    <citation type="submission" date="2024-01" db="EMBL/GenBank/DDBJ databases">
        <title>Maribacter spp. originated from different algae showed divergent polysaccharides utilization ability.</title>
        <authorList>
            <person name="Wang H."/>
            <person name="Wu Y."/>
        </authorList>
    </citation>
    <scope>NUCLEOTIDE SEQUENCE [LARGE SCALE GENOMIC DNA]</scope>
    <source>
        <strain evidence="2 3">PR1</strain>
    </source>
</reference>
<protein>
    <recommendedName>
        <fullName evidence="4">Lipocalin-like domain-containing protein</fullName>
    </recommendedName>
</protein>
<dbReference type="PROSITE" id="PS51257">
    <property type="entry name" value="PROKAR_LIPOPROTEIN"/>
    <property type="match status" value="1"/>
</dbReference>
<feature type="chain" id="PRO_5047141823" description="Lipocalin-like domain-containing protein" evidence="1">
    <location>
        <begin position="26"/>
        <end position="157"/>
    </location>
</feature>
<feature type="signal peptide" evidence="1">
    <location>
        <begin position="1"/>
        <end position="25"/>
    </location>
</feature>
<name>A0ABU7IPP6_9FLAO</name>
<comment type="caution">
    <text evidence="2">The sequence shown here is derived from an EMBL/GenBank/DDBJ whole genome shotgun (WGS) entry which is preliminary data.</text>
</comment>
<accession>A0ABU7IPP6</accession>
<proteinExistence type="predicted"/>
<dbReference type="RefSeq" id="WP_272649750.1">
    <property type="nucleotide sequence ID" value="NZ_JAZDDG010000001.1"/>
</dbReference>
<evidence type="ECO:0000313" key="3">
    <source>
        <dbReference type="Proteomes" id="UP001356308"/>
    </source>
</evidence>